<proteinExistence type="inferred from homology"/>
<gene>
    <name evidence="4" type="ORF">ACFSJG_20990</name>
</gene>
<dbReference type="EMBL" id="JBHUFB010000019">
    <property type="protein sequence ID" value="MFD1814702.1"/>
    <property type="molecule type" value="Genomic_DNA"/>
</dbReference>
<dbReference type="EC" id="1.-.-.-" evidence="4"/>
<sequence>MTEPAVTESAGPSGRPVAFVTGASRGIGREVALAFARKGFDVVITARTVREGDGRVAPRTHGADIPVPGSLDTTAAEIRALGVDALAVPMDLLDGASVLAAADRVLADWGRVDVLVNNAYAQTAGNMDRLLDVDLADATVMMKGNYLHQLALVQRVLPAMVAKGGGVLVNLVSGSATTDPPAPPGEGGWGLSYAASKAAFGRLAGAVNAEFRHLGVRAFNLSPGFVVTESGAARGGTGAIADKGFDPVPATVPAEAAVWLATDPGADRYLGKVVWAPTLLDSAA</sequence>
<dbReference type="PRINTS" id="PR00081">
    <property type="entry name" value="GDHRDH"/>
</dbReference>
<dbReference type="Pfam" id="PF00106">
    <property type="entry name" value="adh_short"/>
    <property type="match status" value="2"/>
</dbReference>
<protein>
    <submittedName>
        <fullName evidence="4">SDR family oxidoreductase</fullName>
        <ecNumber evidence="4">1.-.-.-</ecNumber>
    </submittedName>
</protein>
<dbReference type="CDD" id="cd05233">
    <property type="entry name" value="SDR_c"/>
    <property type="match status" value="1"/>
</dbReference>
<evidence type="ECO:0000256" key="3">
    <source>
        <dbReference type="RuleBase" id="RU000363"/>
    </source>
</evidence>
<dbReference type="Proteomes" id="UP001597286">
    <property type="component" value="Unassembled WGS sequence"/>
</dbReference>
<dbReference type="Gene3D" id="3.40.50.720">
    <property type="entry name" value="NAD(P)-binding Rossmann-like Domain"/>
    <property type="match status" value="1"/>
</dbReference>
<name>A0ABW4P873_9NOCA</name>
<accession>A0ABW4P873</accession>
<dbReference type="InterPro" id="IPR002347">
    <property type="entry name" value="SDR_fam"/>
</dbReference>
<dbReference type="InterPro" id="IPR036291">
    <property type="entry name" value="NAD(P)-bd_dom_sf"/>
</dbReference>
<evidence type="ECO:0000256" key="2">
    <source>
        <dbReference type="ARBA" id="ARBA00023002"/>
    </source>
</evidence>
<dbReference type="PRINTS" id="PR00080">
    <property type="entry name" value="SDRFAMILY"/>
</dbReference>
<organism evidence="4 5">
    <name type="scientific">Rhodococcus gannanensis</name>
    <dbReference type="NCBI Taxonomy" id="1960308"/>
    <lineage>
        <taxon>Bacteria</taxon>
        <taxon>Bacillati</taxon>
        <taxon>Actinomycetota</taxon>
        <taxon>Actinomycetes</taxon>
        <taxon>Mycobacteriales</taxon>
        <taxon>Nocardiaceae</taxon>
        <taxon>Rhodococcus</taxon>
    </lineage>
</organism>
<evidence type="ECO:0000256" key="1">
    <source>
        <dbReference type="ARBA" id="ARBA00006484"/>
    </source>
</evidence>
<reference evidence="5" key="1">
    <citation type="journal article" date="2019" name="Int. J. Syst. Evol. Microbiol.">
        <title>The Global Catalogue of Microorganisms (GCM) 10K type strain sequencing project: providing services to taxonomists for standard genome sequencing and annotation.</title>
        <authorList>
            <consortium name="The Broad Institute Genomics Platform"/>
            <consortium name="The Broad Institute Genome Sequencing Center for Infectious Disease"/>
            <person name="Wu L."/>
            <person name="Ma J."/>
        </authorList>
    </citation>
    <scope>NUCLEOTIDE SEQUENCE [LARGE SCALE GENOMIC DNA]</scope>
    <source>
        <strain evidence="5">DT72</strain>
    </source>
</reference>
<dbReference type="PANTHER" id="PTHR44196">
    <property type="entry name" value="DEHYDROGENASE/REDUCTASE SDR FAMILY MEMBER 7B"/>
    <property type="match status" value="1"/>
</dbReference>
<dbReference type="RefSeq" id="WP_378487174.1">
    <property type="nucleotide sequence ID" value="NZ_JBHUFB010000019.1"/>
</dbReference>
<evidence type="ECO:0000313" key="5">
    <source>
        <dbReference type="Proteomes" id="UP001597286"/>
    </source>
</evidence>
<dbReference type="SUPFAM" id="SSF51735">
    <property type="entry name" value="NAD(P)-binding Rossmann-fold domains"/>
    <property type="match status" value="1"/>
</dbReference>
<comment type="caution">
    <text evidence="4">The sequence shown here is derived from an EMBL/GenBank/DDBJ whole genome shotgun (WGS) entry which is preliminary data.</text>
</comment>
<comment type="similarity">
    <text evidence="1 3">Belongs to the short-chain dehydrogenases/reductases (SDR) family.</text>
</comment>
<evidence type="ECO:0000313" key="4">
    <source>
        <dbReference type="EMBL" id="MFD1814702.1"/>
    </source>
</evidence>
<keyword evidence="2 4" id="KW-0560">Oxidoreductase</keyword>
<keyword evidence="5" id="KW-1185">Reference proteome</keyword>
<dbReference type="PANTHER" id="PTHR44196:SF1">
    <property type="entry name" value="DEHYDROGENASE_REDUCTASE SDR FAMILY MEMBER 7B"/>
    <property type="match status" value="1"/>
</dbReference>
<dbReference type="GO" id="GO:0016491">
    <property type="term" value="F:oxidoreductase activity"/>
    <property type="evidence" value="ECO:0007669"/>
    <property type="project" value="UniProtKB-KW"/>
</dbReference>